<evidence type="ECO:0000256" key="1">
    <source>
        <dbReference type="SAM" id="Phobius"/>
    </source>
</evidence>
<dbReference type="AlphaFoldDB" id="A0AAD3DAR4"/>
<gene>
    <name evidence="3" type="ORF">CTEN210_17460</name>
</gene>
<dbReference type="EMBL" id="BLLK01000069">
    <property type="protein sequence ID" value="GFH60984.1"/>
    <property type="molecule type" value="Genomic_DNA"/>
</dbReference>
<evidence type="ECO:0000313" key="4">
    <source>
        <dbReference type="Proteomes" id="UP001054902"/>
    </source>
</evidence>
<keyword evidence="4" id="KW-1185">Reference proteome</keyword>
<dbReference type="Proteomes" id="UP001054902">
    <property type="component" value="Unassembled WGS sequence"/>
</dbReference>
<accession>A0AAD3DAR4</accession>
<feature type="chain" id="PRO_5041897001" evidence="2">
    <location>
        <begin position="20"/>
        <end position="167"/>
    </location>
</feature>
<feature type="transmembrane region" description="Helical" evidence="1">
    <location>
        <begin position="115"/>
        <end position="137"/>
    </location>
</feature>
<evidence type="ECO:0000256" key="2">
    <source>
        <dbReference type="SAM" id="SignalP"/>
    </source>
</evidence>
<protein>
    <submittedName>
        <fullName evidence="3">Uncharacterized protein</fullName>
    </submittedName>
</protein>
<reference evidence="3 4" key="1">
    <citation type="journal article" date="2021" name="Sci. Rep.">
        <title>The genome of the diatom Chaetoceros tenuissimus carries an ancient integrated fragment of an extant virus.</title>
        <authorList>
            <person name="Hongo Y."/>
            <person name="Kimura K."/>
            <person name="Takaki Y."/>
            <person name="Yoshida Y."/>
            <person name="Baba S."/>
            <person name="Kobayashi G."/>
            <person name="Nagasaki K."/>
            <person name="Hano T."/>
            <person name="Tomaru Y."/>
        </authorList>
    </citation>
    <scope>NUCLEOTIDE SEQUENCE [LARGE SCALE GENOMIC DNA]</scope>
    <source>
        <strain evidence="3 4">NIES-3715</strain>
    </source>
</reference>
<evidence type="ECO:0000313" key="3">
    <source>
        <dbReference type="EMBL" id="GFH60984.1"/>
    </source>
</evidence>
<keyword evidence="1" id="KW-1133">Transmembrane helix</keyword>
<comment type="caution">
    <text evidence="3">The sequence shown here is derived from an EMBL/GenBank/DDBJ whole genome shotgun (WGS) entry which is preliminary data.</text>
</comment>
<organism evidence="3 4">
    <name type="scientific">Chaetoceros tenuissimus</name>
    <dbReference type="NCBI Taxonomy" id="426638"/>
    <lineage>
        <taxon>Eukaryota</taxon>
        <taxon>Sar</taxon>
        <taxon>Stramenopiles</taxon>
        <taxon>Ochrophyta</taxon>
        <taxon>Bacillariophyta</taxon>
        <taxon>Coscinodiscophyceae</taxon>
        <taxon>Chaetocerotophycidae</taxon>
        <taxon>Chaetocerotales</taxon>
        <taxon>Chaetocerotaceae</taxon>
        <taxon>Chaetoceros</taxon>
    </lineage>
</organism>
<keyword evidence="1" id="KW-0472">Membrane</keyword>
<keyword evidence="2" id="KW-0732">Signal</keyword>
<proteinExistence type="predicted"/>
<keyword evidence="1" id="KW-0812">Transmembrane</keyword>
<name>A0AAD3DAR4_9STRA</name>
<feature type="signal peptide" evidence="2">
    <location>
        <begin position="1"/>
        <end position="19"/>
    </location>
</feature>
<sequence length="167" mass="18093">MKTAALFIVIFAVLNGANAYAPQSKASPKPFAQLKKTVGSTFVAATIAANVLNPVVADAAVFDSPVFGSSNVVAATEVRQGVYREYEIDVTPQTVDNAESSFKSAKETKSKKGKYTALLAVLVVGSFIIPMAQYFWYVKDDNSSDQFFAQNVPEPEPEPVKKKGWFN</sequence>